<feature type="region of interest" description="Disordered" evidence="1">
    <location>
        <begin position="351"/>
        <end position="384"/>
    </location>
</feature>
<feature type="compositionally biased region" description="Basic residues" evidence="1">
    <location>
        <begin position="315"/>
        <end position="329"/>
    </location>
</feature>
<evidence type="ECO:0000259" key="2">
    <source>
        <dbReference type="PROSITE" id="PS50004"/>
    </source>
</evidence>
<dbReference type="Gene3D" id="2.60.40.150">
    <property type="entry name" value="C2 domain"/>
    <property type="match status" value="1"/>
</dbReference>
<gene>
    <name evidence="3" type="ORF">VFH_III080440</name>
</gene>
<proteinExistence type="predicted"/>
<feature type="region of interest" description="Disordered" evidence="1">
    <location>
        <begin position="191"/>
        <end position="214"/>
    </location>
</feature>
<keyword evidence="4" id="KW-1185">Reference proteome</keyword>
<dbReference type="AlphaFoldDB" id="A0AAV1A102"/>
<dbReference type="InterPro" id="IPR000008">
    <property type="entry name" value="C2_dom"/>
</dbReference>
<dbReference type="CDD" id="cd04051">
    <property type="entry name" value="C2_SRC2_like"/>
    <property type="match status" value="1"/>
</dbReference>
<organism evidence="3 4">
    <name type="scientific">Vicia faba</name>
    <name type="common">Broad bean</name>
    <name type="synonym">Faba vulgaris</name>
    <dbReference type="NCBI Taxonomy" id="3906"/>
    <lineage>
        <taxon>Eukaryota</taxon>
        <taxon>Viridiplantae</taxon>
        <taxon>Streptophyta</taxon>
        <taxon>Embryophyta</taxon>
        <taxon>Tracheophyta</taxon>
        <taxon>Spermatophyta</taxon>
        <taxon>Magnoliopsida</taxon>
        <taxon>eudicotyledons</taxon>
        <taxon>Gunneridae</taxon>
        <taxon>Pentapetalae</taxon>
        <taxon>rosids</taxon>
        <taxon>fabids</taxon>
        <taxon>Fabales</taxon>
        <taxon>Fabaceae</taxon>
        <taxon>Papilionoideae</taxon>
        <taxon>50 kb inversion clade</taxon>
        <taxon>NPAAA clade</taxon>
        <taxon>Hologalegina</taxon>
        <taxon>IRL clade</taxon>
        <taxon>Fabeae</taxon>
        <taxon>Vicia</taxon>
    </lineage>
</organism>
<dbReference type="PANTHER" id="PTHR32246:SF103">
    <property type="entry name" value="CALCIUM-DEPENDENT LIPID-BINDING (CALB DOMAIN) FAMILY PROTEIN"/>
    <property type="match status" value="1"/>
</dbReference>
<evidence type="ECO:0000313" key="4">
    <source>
        <dbReference type="Proteomes" id="UP001157006"/>
    </source>
</evidence>
<reference evidence="3 4" key="1">
    <citation type="submission" date="2023-01" db="EMBL/GenBank/DDBJ databases">
        <authorList>
            <person name="Kreplak J."/>
        </authorList>
    </citation>
    <scope>NUCLEOTIDE SEQUENCE [LARGE SCALE GENOMIC DNA]</scope>
</reference>
<dbReference type="EMBL" id="OX451738">
    <property type="protein sequence ID" value="CAI8603303.1"/>
    <property type="molecule type" value="Genomic_DNA"/>
</dbReference>
<protein>
    <recommendedName>
        <fullName evidence="2">C2 domain-containing protein</fullName>
    </recommendedName>
</protein>
<dbReference type="InterPro" id="IPR044750">
    <property type="entry name" value="C2_SRC2/BAP"/>
</dbReference>
<dbReference type="Pfam" id="PF00168">
    <property type="entry name" value="C2"/>
    <property type="match status" value="1"/>
</dbReference>
<dbReference type="SUPFAM" id="SSF49562">
    <property type="entry name" value="C2 domain (Calcium/lipid-binding domain, CaLB)"/>
    <property type="match status" value="1"/>
</dbReference>
<feature type="compositionally biased region" description="Polar residues" evidence="1">
    <location>
        <begin position="192"/>
        <end position="203"/>
    </location>
</feature>
<evidence type="ECO:0000313" key="3">
    <source>
        <dbReference type="EMBL" id="CAI8603303.1"/>
    </source>
</evidence>
<name>A0AAV1A102_VICFA</name>
<sequence length="384" mass="42533">MSMLAPPFQLLEINLISAQDLSHVSKSIKAYAVAWLNPERKLTTQTDPHGHNNPTWNEKFVFRVDDDFLQSDDSSVMIEIYASAWLHDILIGTVGVHLNSLIPRSSNRKSKIRFVALQVLRPSGRPQGILNIGVNLVDATLRSMPMYSELSGSAVEYYDITNPKKLIQNQNNNYDAKLMITLQRSQSEKNDSTINDYTYNPNGKNYGDESESEISVPIPTGRKGVIVNANGSLCSDVGPSPSVVAAAIAKGLYPLPLQMPRKTMNATSMFEKWPPEKENVGERLNMKMDRWRSIEMPPPVYDHLGKNNNSPGQKKVAKPTAKGKGKNKKSQQNGPFSCFGTVLGCEISITCGGGNRKKRYDGGNNKSRAVTESELTYDESSYMG</sequence>
<dbReference type="PANTHER" id="PTHR32246">
    <property type="entry name" value="INGRESSION PROTEIN FIC1"/>
    <property type="match status" value="1"/>
</dbReference>
<dbReference type="Proteomes" id="UP001157006">
    <property type="component" value="Chromosome 3"/>
</dbReference>
<feature type="domain" description="C2" evidence="2">
    <location>
        <begin position="1"/>
        <end position="111"/>
    </location>
</feature>
<dbReference type="PROSITE" id="PS50004">
    <property type="entry name" value="C2"/>
    <property type="match status" value="1"/>
</dbReference>
<dbReference type="SMART" id="SM00239">
    <property type="entry name" value="C2"/>
    <property type="match status" value="1"/>
</dbReference>
<dbReference type="InterPro" id="IPR035892">
    <property type="entry name" value="C2_domain_sf"/>
</dbReference>
<feature type="region of interest" description="Disordered" evidence="1">
    <location>
        <begin position="304"/>
        <end position="333"/>
    </location>
</feature>
<feature type="compositionally biased region" description="Polar residues" evidence="1">
    <location>
        <begin position="364"/>
        <end position="374"/>
    </location>
</feature>
<dbReference type="GO" id="GO:0006952">
    <property type="term" value="P:defense response"/>
    <property type="evidence" value="ECO:0007669"/>
    <property type="project" value="InterPro"/>
</dbReference>
<accession>A0AAV1A102</accession>
<evidence type="ECO:0000256" key="1">
    <source>
        <dbReference type="SAM" id="MobiDB-lite"/>
    </source>
</evidence>